<evidence type="ECO:0000256" key="6">
    <source>
        <dbReference type="ARBA" id="ARBA00022989"/>
    </source>
</evidence>
<accession>A0A173LPI1</accession>
<dbReference type="EMBL" id="CP015961">
    <property type="protein sequence ID" value="ANI93569.1"/>
    <property type="molecule type" value="Genomic_DNA"/>
</dbReference>
<dbReference type="GO" id="GO:0005886">
    <property type="term" value="C:plasma membrane"/>
    <property type="evidence" value="ECO:0007669"/>
    <property type="project" value="UniProtKB-SubCell"/>
</dbReference>
<dbReference type="OrthoDB" id="3733837at2"/>
<protein>
    <submittedName>
        <fullName evidence="10">Putative K(+)/H(+) antiporter subunit F</fullName>
    </submittedName>
</protein>
<dbReference type="PANTHER" id="PTHR34702:SF1">
    <property type="entry name" value="NA(+)_H(+) ANTIPORTER SUBUNIT F"/>
    <property type="match status" value="1"/>
</dbReference>
<keyword evidence="7 9" id="KW-0472">Membrane</keyword>
<feature type="transmembrane region" description="Helical" evidence="9">
    <location>
        <begin position="6"/>
        <end position="25"/>
    </location>
</feature>
<reference evidence="10 11" key="1">
    <citation type="submission" date="2016-06" db="EMBL/GenBank/DDBJ databases">
        <title>Complete genome sequence of a saline-alkali tolerant type strain Dietzia timorensis ID05-A0528T.</title>
        <authorList>
            <person name="Wu X."/>
        </authorList>
    </citation>
    <scope>NUCLEOTIDE SEQUENCE [LARGE SCALE GENOMIC DNA]</scope>
    <source>
        <strain evidence="10 11">ID05-A0528</strain>
    </source>
</reference>
<dbReference type="RefSeq" id="WP_067478167.1">
    <property type="nucleotide sequence ID" value="NZ_CP015961.1"/>
</dbReference>
<keyword evidence="11" id="KW-1185">Reference proteome</keyword>
<evidence type="ECO:0000256" key="4">
    <source>
        <dbReference type="ARBA" id="ARBA00022475"/>
    </source>
</evidence>
<dbReference type="Pfam" id="PF04066">
    <property type="entry name" value="MrpF_PhaF"/>
    <property type="match status" value="1"/>
</dbReference>
<keyword evidence="6 9" id="KW-1133">Transmembrane helix</keyword>
<sequence>METFELVVLYICAGVLSVSLLLTMFRMAIGPNSIDRVMSLDTISATAQCGVALYIAWTLDTTPIPVVLVLALIGFLGSVSVARFRVPDSNVVPVGHSAVETGSAAGQAAAHSMPSATKKSEGEKNGQ</sequence>
<comment type="subcellular location">
    <subcellularLocation>
        <location evidence="1">Cell membrane</location>
        <topology evidence="1">Multi-pass membrane protein</topology>
    </subcellularLocation>
</comment>
<evidence type="ECO:0000256" key="9">
    <source>
        <dbReference type="SAM" id="Phobius"/>
    </source>
</evidence>
<organism evidence="10 11">
    <name type="scientific">Dietzia timorensis</name>
    <dbReference type="NCBI Taxonomy" id="499555"/>
    <lineage>
        <taxon>Bacteria</taxon>
        <taxon>Bacillati</taxon>
        <taxon>Actinomycetota</taxon>
        <taxon>Actinomycetes</taxon>
        <taxon>Mycobacteriales</taxon>
        <taxon>Dietziaceae</taxon>
        <taxon>Dietzia</taxon>
    </lineage>
</organism>
<dbReference type="PANTHER" id="PTHR34702">
    <property type="entry name" value="NA(+)/H(+) ANTIPORTER SUBUNIT F1"/>
    <property type="match status" value="1"/>
</dbReference>
<keyword evidence="3" id="KW-0813">Transport</keyword>
<dbReference type="STRING" id="499555.BJL86_2809"/>
<evidence type="ECO:0000256" key="5">
    <source>
        <dbReference type="ARBA" id="ARBA00022692"/>
    </source>
</evidence>
<dbReference type="InterPro" id="IPR007208">
    <property type="entry name" value="MrpF/PhaF-like"/>
</dbReference>
<evidence type="ECO:0000313" key="11">
    <source>
        <dbReference type="Proteomes" id="UP000186104"/>
    </source>
</evidence>
<feature type="transmembrane region" description="Helical" evidence="9">
    <location>
        <begin position="63"/>
        <end position="82"/>
    </location>
</feature>
<evidence type="ECO:0000313" key="10">
    <source>
        <dbReference type="EMBL" id="ANI93569.1"/>
    </source>
</evidence>
<dbReference type="KEGG" id="dtm:BJL86_2809"/>
<evidence type="ECO:0000256" key="3">
    <source>
        <dbReference type="ARBA" id="ARBA00022448"/>
    </source>
</evidence>
<evidence type="ECO:0000256" key="2">
    <source>
        <dbReference type="ARBA" id="ARBA00009212"/>
    </source>
</evidence>
<proteinExistence type="inferred from homology"/>
<dbReference type="Proteomes" id="UP000186104">
    <property type="component" value="Chromosome"/>
</dbReference>
<evidence type="ECO:0000256" key="7">
    <source>
        <dbReference type="ARBA" id="ARBA00023136"/>
    </source>
</evidence>
<dbReference type="AlphaFoldDB" id="A0A173LPI1"/>
<keyword evidence="4" id="KW-1003">Cell membrane</keyword>
<evidence type="ECO:0000256" key="1">
    <source>
        <dbReference type="ARBA" id="ARBA00004651"/>
    </source>
</evidence>
<gene>
    <name evidence="10" type="ORF">BJL86_2809</name>
</gene>
<comment type="similarity">
    <text evidence="2">Belongs to the CPA3 antiporters (TC 2.A.63) subunit F family.</text>
</comment>
<feature type="compositionally biased region" description="Basic and acidic residues" evidence="8">
    <location>
        <begin position="118"/>
        <end position="127"/>
    </location>
</feature>
<name>A0A173LPI1_9ACTN</name>
<keyword evidence="5 9" id="KW-0812">Transmembrane</keyword>
<evidence type="ECO:0000256" key="8">
    <source>
        <dbReference type="SAM" id="MobiDB-lite"/>
    </source>
</evidence>
<dbReference type="NCBIfam" id="NF005930">
    <property type="entry name" value="PRK07948.1"/>
    <property type="match status" value="1"/>
</dbReference>
<dbReference type="GO" id="GO:0015385">
    <property type="term" value="F:sodium:proton antiporter activity"/>
    <property type="evidence" value="ECO:0007669"/>
    <property type="project" value="TreeGrafter"/>
</dbReference>
<feature type="region of interest" description="Disordered" evidence="8">
    <location>
        <begin position="103"/>
        <end position="127"/>
    </location>
</feature>